<name>A0A6M1T280_9BACT</name>
<evidence type="ECO:0000259" key="2">
    <source>
        <dbReference type="SMART" id="SM00278"/>
    </source>
</evidence>
<dbReference type="GO" id="GO:0015627">
    <property type="term" value="C:type II protein secretion system complex"/>
    <property type="evidence" value="ECO:0007669"/>
    <property type="project" value="TreeGrafter"/>
</dbReference>
<dbReference type="SMART" id="SM00278">
    <property type="entry name" value="HhH1"/>
    <property type="match status" value="2"/>
</dbReference>
<dbReference type="Gene3D" id="1.10.150.320">
    <property type="entry name" value="Photosystem II 12 kDa extrinsic protein"/>
    <property type="match status" value="1"/>
</dbReference>
<dbReference type="PANTHER" id="PTHR21180">
    <property type="entry name" value="ENDONUCLEASE/EXONUCLEASE/PHOSPHATASE FAMILY DOMAIN-CONTAINING PROTEIN 1"/>
    <property type="match status" value="1"/>
</dbReference>
<protein>
    <submittedName>
        <fullName evidence="3">Helix-hairpin-helix domain-containing protein</fullName>
    </submittedName>
</protein>
<proteinExistence type="predicted"/>
<keyword evidence="1" id="KW-0472">Membrane</keyword>
<feature type="domain" description="Helix-hairpin-helix DNA-binding motif class 1" evidence="2">
    <location>
        <begin position="122"/>
        <end position="141"/>
    </location>
</feature>
<dbReference type="Pfam" id="PF12836">
    <property type="entry name" value="HHH_3"/>
    <property type="match status" value="1"/>
</dbReference>
<dbReference type="NCBIfam" id="TIGR00426">
    <property type="entry name" value="competence protein ComEA helix-hairpin-helix repeat region"/>
    <property type="match status" value="1"/>
</dbReference>
<gene>
    <name evidence="3" type="ORF">G3570_13380</name>
</gene>
<dbReference type="GO" id="GO:0006281">
    <property type="term" value="P:DNA repair"/>
    <property type="evidence" value="ECO:0007669"/>
    <property type="project" value="InterPro"/>
</dbReference>
<dbReference type="InterPro" id="IPR051675">
    <property type="entry name" value="Endo/Exo/Phosphatase_dom_1"/>
</dbReference>
<organism evidence="3 4">
    <name type="scientific">Halalkalibaculum roseum</name>
    <dbReference type="NCBI Taxonomy" id="2709311"/>
    <lineage>
        <taxon>Bacteria</taxon>
        <taxon>Pseudomonadati</taxon>
        <taxon>Balneolota</taxon>
        <taxon>Balneolia</taxon>
        <taxon>Balneolales</taxon>
        <taxon>Balneolaceae</taxon>
        <taxon>Halalkalibaculum</taxon>
    </lineage>
</organism>
<dbReference type="InterPro" id="IPR010994">
    <property type="entry name" value="RuvA_2-like"/>
</dbReference>
<dbReference type="GO" id="GO:0015628">
    <property type="term" value="P:protein secretion by the type II secretion system"/>
    <property type="evidence" value="ECO:0007669"/>
    <property type="project" value="TreeGrafter"/>
</dbReference>
<feature type="transmembrane region" description="Helical" evidence="1">
    <location>
        <begin position="20"/>
        <end position="39"/>
    </location>
</feature>
<sequence length="181" mass="20619">MKRKLFFWLENLKITKAERVSLTVLMAILLIVTLIRSLIPVSSPYDEQYYSELETEFKKRTEILRQKENAILARYHPEIEKVSAMASDTIPADSIKVEKAATGETMDQSLLARININTADAKTLESLPGIGPAYASRIIEYRTKNGAFTSYDELLKIKGIGKKRLEKLLPFIQLKDPIMNK</sequence>
<feature type="domain" description="Helix-hairpin-helix DNA-binding motif class 1" evidence="2">
    <location>
        <begin position="152"/>
        <end position="171"/>
    </location>
</feature>
<dbReference type="AlphaFoldDB" id="A0A6M1T280"/>
<comment type="caution">
    <text evidence="3">The sequence shown here is derived from an EMBL/GenBank/DDBJ whole genome shotgun (WGS) entry which is preliminary data.</text>
</comment>
<dbReference type="InterPro" id="IPR004509">
    <property type="entry name" value="Competence_ComEA_HhH"/>
</dbReference>
<dbReference type="RefSeq" id="WP_165143204.1">
    <property type="nucleotide sequence ID" value="NZ_JAALLT010000004.1"/>
</dbReference>
<accession>A0A6M1T280</accession>
<dbReference type="PANTHER" id="PTHR21180:SF32">
    <property type="entry name" value="ENDONUCLEASE_EXONUCLEASE_PHOSPHATASE FAMILY DOMAIN-CONTAINING PROTEIN 1"/>
    <property type="match status" value="1"/>
</dbReference>
<dbReference type="Proteomes" id="UP000473278">
    <property type="component" value="Unassembled WGS sequence"/>
</dbReference>
<dbReference type="GO" id="GO:0003677">
    <property type="term" value="F:DNA binding"/>
    <property type="evidence" value="ECO:0007669"/>
    <property type="project" value="InterPro"/>
</dbReference>
<dbReference type="SUPFAM" id="SSF47781">
    <property type="entry name" value="RuvA domain 2-like"/>
    <property type="match status" value="1"/>
</dbReference>
<keyword evidence="4" id="KW-1185">Reference proteome</keyword>
<evidence type="ECO:0000313" key="3">
    <source>
        <dbReference type="EMBL" id="NGP77634.1"/>
    </source>
</evidence>
<evidence type="ECO:0000313" key="4">
    <source>
        <dbReference type="Proteomes" id="UP000473278"/>
    </source>
</evidence>
<dbReference type="InterPro" id="IPR003583">
    <property type="entry name" value="Hlx-hairpin-Hlx_DNA-bd_motif"/>
</dbReference>
<keyword evidence="1" id="KW-1133">Transmembrane helix</keyword>
<keyword evidence="1" id="KW-0812">Transmembrane</keyword>
<dbReference type="EMBL" id="JAALLT010000004">
    <property type="protein sequence ID" value="NGP77634.1"/>
    <property type="molecule type" value="Genomic_DNA"/>
</dbReference>
<evidence type="ECO:0000256" key="1">
    <source>
        <dbReference type="SAM" id="Phobius"/>
    </source>
</evidence>
<reference evidence="3 4" key="1">
    <citation type="submission" date="2020-02" db="EMBL/GenBank/DDBJ databases">
        <title>Balneolaceae bacterium YR4-1, complete genome.</title>
        <authorList>
            <person name="Li Y."/>
            <person name="Wu S."/>
        </authorList>
    </citation>
    <scope>NUCLEOTIDE SEQUENCE [LARGE SCALE GENOMIC DNA]</scope>
    <source>
        <strain evidence="3 4">YR4-1</strain>
    </source>
</reference>